<evidence type="ECO:0000313" key="3">
    <source>
        <dbReference type="Proteomes" id="UP000235145"/>
    </source>
</evidence>
<accession>A0A9R1XQT6</accession>
<feature type="compositionally biased region" description="Polar residues" evidence="1">
    <location>
        <begin position="86"/>
        <end position="100"/>
    </location>
</feature>
<dbReference type="AlphaFoldDB" id="A0A9R1XQT6"/>
<keyword evidence="3" id="KW-1185">Reference proteome</keyword>
<sequence>MRIGNLLYPYLDIFLKSPVSLFSSLQAQGDGCVKRKNGAGLRRFQMAIRTRSGSIDDGCVKMGSGIKGQRLHPNRMSPPPKINPDASVTPSGSDPDSSFNPMGLRFGFNESTQTPSLNPNFDDESLDDYTVEQLIENEEPKKRFSVEEIQIKSLPSCSVTPVDQG</sequence>
<feature type="region of interest" description="Disordered" evidence="1">
    <location>
        <begin position="64"/>
        <end position="124"/>
    </location>
</feature>
<comment type="caution">
    <text evidence="2">The sequence shown here is derived from an EMBL/GenBank/DDBJ whole genome shotgun (WGS) entry which is preliminary data.</text>
</comment>
<name>A0A9R1XQT6_LACSA</name>
<protein>
    <submittedName>
        <fullName evidence="2">Uncharacterized protein</fullName>
    </submittedName>
</protein>
<organism evidence="2 3">
    <name type="scientific">Lactuca sativa</name>
    <name type="common">Garden lettuce</name>
    <dbReference type="NCBI Taxonomy" id="4236"/>
    <lineage>
        <taxon>Eukaryota</taxon>
        <taxon>Viridiplantae</taxon>
        <taxon>Streptophyta</taxon>
        <taxon>Embryophyta</taxon>
        <taxon>Tracheophyta</taxon>
        <taxon>Spermatophyta</taxon>
        <taxon>Magnoliopsida</taxon>
        <taxon>eudicotyledons</taxon>
        <taxon>Gunneridae</taxon>
        <taxon>Pentapetalae</taxon>
        <taxon>asterids</taxon>
        <taxon>campanulids</taxon>
        <taxon>Asterales</taxon>
        <taxon>Asteraceae</taxon>
        <taxon>Cichorioideae</taxon>
        <taxon>Cichorieae</taxon>
        <taxon>Lactucinae</taxon>
        <taxon>Lactuca</taxon>
    </lineage>
</organism>
<feature type="compositionally biased region" description="Polar residues" evidence="1">
    <location>
        <begin position="109"/>
        <end position="119"/>
    </location>
</feature>
<evidence type="ECO:0000313" key="2">
    <source>
        <dbReference type="EMBL" id="KAJ0223930.1"/>
    </source>
</evidence>
<evidence type="ECO:0000256" key="1">
    <source>
        <dbReference type="SAM" id="MobiDB-lite"/>
    </source>
</evidence>
<dbReference type="Proteomes" id="UP000235145">
    <property type="component" value="Unassembled WGS sequence"/>
</dbReference>
<proteinExistence type="predicted"/>
<reference evidence="2 3" key="1">
    <citation type="journal article" date="2017" name="Nat. Commun.">
        <title>Genome assembly with in vitro proximity ligation data and whole-genome triplication in lettuce.</title>
        <authorList>
            <person name="Reyes-Chin-Wo S."/>
            <person name="Wang Z."/>
            <person name="Yang X."/>
            <person name="Kozik A."/>
            <person name="Arikit S."/>
            <person name="Song C."/>
            <person name="Xia L."/>
            <person name="Froenicke L."/>
            <person name="Lavelle D.O."/>
            <person name="Truco M.J."/>
            <person name="Xia R."/>
            <person name="Zhu S."/>
            <person name="Xu C."/>
            <person name="Xu H."/>
            <person name="Xu X."/>
            <person name="Cox K."/>
            <person name="Korf I."/>
            <person name="Meyers B.C."/>
            <person name="Michelmore R.W."/>
        </authorList>
    </citation>
    <scope>NUCLEOTIDE SEQUENCE [LARGE SCALE GENOMIC DNA]</scope>
    <source>
        <strain evidence="3">cv. Salinas</strain>
        <tissue evidence="2">Seedlings</tissue>
    </source>
</reference>
<dbReference type="EMBL" id="NBSK02000002">
    <property type="protein sequence ID" value="KAJ0223930.1"/>
    <property type="molecule type" value="Genomic_DNA"/>
</dbReference>
<gene>
    <name evidence="2" type="ORF">LSAT_V11C200099470</name>
</gene>